<keyword evidence="2" id="KW-1133">Transmembrane helix</keyword>
<dbReference type="InterPro" id="IPR028098">
    <property type="entry name" value="Glyco_trans_4-like_N"/>
</dbReference>
<feature type="domain" description="Glycosyl transferase family 1" evidence="3">
    <location>
        <begin position="379"/>
        <end position="528"/>
    </location>
</feature>
<name>A0ABD3KEY6_EUCGL</name>
<keyword evidence="2" id="KW-0812">Transmembrane</keyword>
<feature type="transmembrane region" description="Helical" evidence="2">
    <location>
        <begin position="88"/>
        <end position="107"/>
    </location>
</feature>
<keyword evidence="1" id="KW-0328">Glycosyltransferase</keyword>
<accession>A0ABD3KEY6</accession>
<dbReference type="PANTHER" id="PTHR46686:SF5">
    <property type="entry name" value="GLYCOSYLTRANSFERASE"/>
    <property type="match status" value="1"/>
</dbReference>
<dbReference type="Pfam" id="PF13439">
    <property type="entry name" value="Glyco_transf_4"/>
    <property type="match status" value="1"/>
</dbReference>
<dbReference type="CDD" id="cd03801">
    <property type="entry name" value="GT4_PimA-like"/>
    <property type="match status" value="1"/>
</dbReference>
<keyword evidence="2" id="KW-0472">Membrane</keyword>
<sequence>MKVPHSLFFNQRREKRTAPRTLAQVRAYLPSKSLQDNPSHSHSKAIAPTSSFASFWSFGLHPNMAFATAAAAAAAGKPKKMVTPSQSSLCTTLFFIVLFTIPALFLLRTATTSSACAALFPNAAASSAHSPKPFSGDLRDARFAWNRLSFDGPRDASRPLPLRIAVFSRKWPVGTTPGGMERHAYTLHTALAARGHQVHVFTSPVEGTVKDNMGDSPTPPPRLHFHEGEPGKWRYNKAWEMFVEENQREAFDVVHSESVALPHWLARDVPNLAVSWHGIALESLQSDIYQDLALRTDGEPIPPDVNKNMQGVIPKVLNEIRFFHKYAHHVAISDSCGEMLRDVYQIPTKRVHVILNGVDEADFKQNLDSGREFRSRMGIPKNATVVLGVAGRLVRDKGHPLLHRAFSMITEKHPNVYLVIAGSGPWAGRYKELGPRVLVLGSMSPSQLGHFYNSIDVFVNPTLRPQGLDLTLMEVMMSGKPVMASRFPSIKGTIVVDDELGFLFSPNVDSLVEVMETAIAEGPKRLAERGRACREYATSMFTARKMALAYERLFLCIKNETFCKYP</sequence>
<feature type="domain" description="Glycosyltransferase subfamily 4-like N-terminal" evidence="4">
    <location>
        <begin position="177"/>
        <end position="360"/>
    </location>
</feature>
<evidence type="ECO:0000256" key="1">
    <source>
        <dbReference type="ARBA" id="ARBA00022676"/>
    </source>
</evidence>
<gene>
    <name evidence="5" type="ORF">ACJRO7_019971</name>
</gene>
<dbReference type="Proteomes" id="UP001634007">
    <property type="component" value="Unassembled WGS sequence"/>
</dbReference>
<dbReference type="Pfam" id="PF00534">
    <property type="entry name" value="Glycos_transf_1"/>
    <property type="match status" value="1"/>
</dbReference>
<dbReference type="EMBL" id="JBJKBG010000005">
    <property type="protein sequence ID" value="KAL3738530.1"/>
    <property type="molecule type" value="Genomic_DNA"/>
</dbReference>
<comment type="caution">
    <text evidence="5">The sequence shown here is derived from an EMBL/GenBank/DDBJ whole genome shotgun (WGS) entry which is preliminary data.</text>
</comment>
<reference evidence="5 6" key="1">
    <citation type="submission" date="2024-11" db="EMBL/GenBank/DDBJ databases">
        <title>Chromosome-level genome assembly of Eucalyptus globulus Labill. provides insights into its genome evolution.</title>
        <authorList>
            <person name="Li X."/>
        </authorList>
    </citation>
    <scope>NUCLEOTIDE SEQUENCE [LARGE SCALE GENOMIC DNA]</scope>
    <source>
        <strain evidence="5">CL2024</strain>
        <tissue evidence="5">Fresh tender leaves</tissue>
    </source>
</reference>
<organism evidence="5 6">
    <name type="scientific">Eucalyptus globulus</name>
    <name type="common">Tasmanian blue gum</name>
    <dbReference type="NCBI Taxonomy" id="34317"/>
    <lineage>
        <taxon>Eukaryota</taxon>
        <taxon>Viridiplantae</taxon>
        <taxon>Streptophyta</taxon>
        <taxon>Embryophyta</taxon>
        <taxon>Tracheophyta</taxon>
        <taxon>Spermatophyta</taxon>
        <taxon>Magnoliopsida</taxon>
        <taxon>eudicotyledons</taxon>
        <taxon>Gunneridae</taxon>
        <taxon>Pentapetalae</taxon>
        <taxon>rosids</taxon>
        <taxon>malvids</taxon>
        <taxon>Myrtales</taxon>
        <taxon>Myrtaceae</taxon>
        <taxon>Myrtoideae</taxon>
        <taxon>Eucalypteae</taxon>
        <taxon>Eucalyptus</taxon>
    </lineage>
</organism>
<evidence type="ECO:0000256" key="2">
    <source>
        <dbReference type="SAM" id="Phobius"/>
    </source>
</evidence>
<dbReference type="Gene3D" id="3.40.50.2000">
    <property type="entry name" value="Glycogen Phosphorylase B"/>
    <property type="match status" value="2"/>
</dbReference>
<dbReference type="AlphaFoldDB" id="A0ABD3KEY6"/>
<proteinExistence type="predicted"/>
<dbReference type="PANTHER" id="PTHR46686">
    <property type="entry name" value="GLYCOSYLTRANSFERASE"/>
    <property type="match status" value="1"/>
</dbReference>
<evidence type="ECO:0000259" key="3">
    <source>
        <dbReference type="Pfam" id="PF00534"/>
    </source>
</evidence>
<evidence type="ECO:0000313" key="5">
    <source>
        <dbReference type="EMBL" id="KAL3738530.1"/>
    </source>
</evidence>
<dbReference type="InterPro" id="IPR001296">
    <property type="entry name" value="Glyco_trans_1"/>
</dbReference>
<evidence type="ECO:0000313" key="6">
    <source>
        <dbReference type="Proteomes" id="UP001634007"/>
    </source>
</evidence>
<dbReference type="GO" id="GO:0016757">
    <property type="term" value="F:glycosyltransferase activity"/>
    <property type="evidence" value="ECO:0007669"/>
    <property type="project" value="UniProtKB-KW"/>
</dbReference>
<protein>
    <submittedName>
        <fullName evidence="5">Uncharacterized protein</fullName>
    </submittedName>
</protein>
<dbReference type="SUPFAM" id="SSF53756">
    <property type="entry name" value="UDP-Glycosyltransferase/glycogen phosphorylase"/>
    <property type="match status" value="1"/>
</dbReference>
<keyword evidence="1" id="KW-0808">Transferase</keyword>
<keyword evidence="6" id="KW-1185">Reference proteome</keyword>
<evidence type="ECO:0000259" key="4">
    <source>
        <dbReference type="Pfam" id="PF13439"/>
    </source>
</evidence>
<feature type="transmembrane region" description="Helical" evidence="2">
    <location>
        <begin position="55"/>
        <end position="76"/>
    </location>
</feature>